<sequence length="233" mass="26224">MSTTCPQTRRAPNRFQRNNIRQAINCSRHALFYLSAISGLPNKIGAHRLATTLQTPAGSQLAQQLELCAQGDKAALREILETEGPKMLGVARRLLQQKELAEDALQDTLILIWRKAHQFDARRGAAKPWIYAVLRNRCLSILRSDAREIATEDDRLELRVETDRVDDAWKNLGHDSELKKCLEGLQEEKRTAVLMSYVLGCTHGEIAGRLQAPLGTTKTWLRRGLAALRECMS</sequence>
<keyword evidence="3" id="KW-0731">Sigma factor</keyword>
<evidence type="ECO:0000313" key="8">
    <source>
        <dbReference type="Proteomes" id="UP000320593"/>
    </source>
</evidence>
<evidence type="ECO:0000256" key="4">
    <source>
        <dbReference type="ARBA" id="ARBA00023163"/>
    </source>
</evidence>
<dbReference type="NCBIfam" id="TIGR02937">
    <property type="entry name" value="sigma70-ECF"/>
    <property type="match status" value="1"/>
</dbReference>
<evidence type="ECO:0000256" key="1">
    <source>
        <dbReference type="ARBA" id="ARBA00010641"/>
    </source>
</evidence>
<reference evidence="7 8" key="1">
    <citation type="submission" date="2019-07" db="EMBL/GenBank/DDBJ databases">
        <title>Genomic Encyclopedia of Archaeal and Bacterial Type Strains, Phase II (KMG-II): from individual species to whole genera.</title>
        <authorList>
            <person name="Goeker M."/>
        </authorList>
    </citation>
    <scope>NUCLEOTIDE SEQUENCE [LARGE SCALE GENOMIC DNA]</scope>
    <source>
        <strain evidence="7 8">ATCC BAA-252</strain>
    </source>
</reference>
<evidence type="ECO:0000259" key="6">
    <source>
        <dbReference type="Pfam" id="PF08281"/>
    </source>
</evidence>
<keyword evidence="2" id="KW-0805">Transcription regulation</keyword>
<dbReference type="PANTHER" id="PTHR43133">
    <property type="entry name" value="RNA POLYMERASE ECF-TYPE SIGMA FACTO"/>
    <property type="match status" value="1"/>
</dbReference>
<evidence type="ECO:0000259" key="5">
    <source>
        <dbReference type="Pfam" id="PF04542"/>
    </source>
</evidence>
<dbReference type="Pfam" id="PF04542">
    <property type="entry name" value="Sigma70_r2"/>
    <property type="match status" value="1"/>
</dbReference>
<dbReference type="SUPFAM" id="SSF88946">
    <property type="entry name" value="Sigma2 domain of RNA polymerase sigma factors"/>
    <property type="match status" value="1"/>
</dbReference>
<evidence type="ECO:0000256" key="3">
    <source>
        <dbReference type="ARBA" id="ARBA00023082"/>
    </source>
</evidence>
<comment type="caution">
    <text evidence="7">The sequence shown here is derived from an EMBL/GenBank/DDBJ whole genome shotgun (WGS) entry which is preliminary data.</text>
</comment>
<dbReference type="AlphaFoldDB" id="A0A562T3I2"/>
<dbReference type="Gene3D" id="1.10.1740.10">
    <property type="match status" value="1"/>
</dbReference>
<dbReference type="InterPro" id="IPR013249">
    <property type="entry name" value="RNA_pol_sigma70_r4_t2"/>
</dbReference>
<proteinExistence type="inferred from homology"/>
<accession>A0A562T3I2</accession>
<dbReference type="PANTHER" id="PTHR43133:SF62">
    <property type="entry name" value="RNA POLYMERASE SIGMA FACTOR SIGZ"/>
    <property type="match status" value="1"/>
</dbReference>
<keyword evidence="8" id="KW-1185">Reference proteome</keyword>
<organism evidence="7 8">
    <name type="scientific">Roseibium hamelinense</name>
    <dbReference type="NCBI Taxonomy" id="150831"/>
    <lineage>
        <taxon>Bacteria</taxon>
        <taxon>Pseudomonadati</taxon>
        <taxon>Pseudomonadota</taxon>
        <taxon>Alphaproteobacteria</taxon>
        <taxon>Hyphomicrobiales</taxon>
        <taxon>Stappiaceae</taxon>
        <taxon>Roseibium</taxon>
    </lineage>
</organism>
<dbReference type="InterPro" id="IPR036388">
    <property type="entry name" value="WH-like_DNA-bd_sf"/>
</dbReference>
<dbReference type="GO" id="GO:0016987">
    <property type="term" value="F:sigma factor activity"/>
    <property type="evidence" value="ECO:0007669"/>
    <property type="project" value="UniProtKB-KW"/>
</dbReference>
<dbReference type="InterPro" id="IPR013324">
    <property type="entry name" value="RNA_pol_sigma_r3/r4-like"/>
</dbReference>
<dbReference type="SUPFAM" id="SSF88659">
    <property type="entry name" value="Sigma3 and sigma4 domains of RNA polymerase sigma factors"/>
    <property type="match status" value="1"/>
</dbReference>
<dbReference type="Gene3D" id="1.10.10.10">
    <property type="entry name" value="Winged helix-like DNA-binding domain superfamily/Winged helix DNA-binding domain"/>
    <property type="match status" value="1"/>
</dbReference>
<dbReference type="EMBL" id="VLLF01000004">
    <property type="protein sequence ID" value="TWI87430.1"/>
    <property type="molecule type" value="Genomic_DNA"/>
</dbReference>
<dbReference type="GO" id="GO:0003677">
    <property type="term" value="F:DNA binding"/>
    <property type="evidence" value="ECO:0007669"/>
    <property type="project" value="InterPro"/>
</dbReference>
<dbReference type="GO" id="GO:0006352">
    <property type="term" value="P:DNA-templated transcription initiation"/>
    <property type="evidence" value="ECO:0007669"/>
    <property type="project" value="InterPro"/>
</dbReference>
<feature type="domain" description="RNA polymerase sigma factor 70 region 4 type 2" evidence="6">
    <location>
        <begin position="177"/>
        <end position="228"/>
    </location>
</feature>
<protein>
    <submittedName>
        <fullName evidence="7">RNA polymerase sigma-70 factor (ECF subfamily)</fullName>
    </submittedName>
</protein>
<comment type="similarity">
    <text evidence="1">Belongs to the sigma-70 factor family. ECF subfamily.</text>
</comment>
<name>A0A562T3I2_9HYPH</name>
<dbReference type="InterPro" id="IPR014284">
    <property type="entry name" value="RNA_pol_sigma-70_dom"/>
</dbReference>
<dbReference type="Proteomes" id="UP000320593">
    <property type="component" value="Unassembled WGS sequence"/>
</dbReference>
<keyword evidence="4" id="KW-0804">Transcription</keyword>
<evidence type="ECO:0000256" key="2">
    <source>
        <dbReference type="ARBA" id="ARBA00023015"/>
    </source>
</evidence>
<dbReference type="InterPro" id="IPR007627">
    <property type="entry name" value="RNA_pol_sigma70_r2"/>
</dbReference>
<gene>
    <name evidence="7" type="ORF">JM93_01995</name>
</gene>
<dbReference type="InterPro" id="IPR039425">
    <property type="entry name" value="RNA_pol_sigma-70-like"/>
</dbReference>
<dbReference type="InterPro" id="IPR013325">
    <property type="entry name" value="RNA_pol_sigma_r2"/>
</dbReference>
<feature type="domain" description="RNA polymerase sigma-70 region 2" evidence="5">
    <location>
        <begin position="81"/>
        <end position="147"/>
    </location>
</feature>
<evidence type="ECO:0000313" key="7">
    <source>
        <dbReference type="EMBL" id="TWI87430.1"/>
    </source>
</evidence>
<dbReference type="Pfam" id="PF08281">
    <property type="entry name" value="Sigma70_r4_2"/>
    <property type="match status" value="1"/>
</dbReference>